<reference evidence="2 3" key="1">
    <citation type="submission" date="2016-12" db="EMBL/GenBank/DDBJ databases">
        <title>The draft genome sequence of Actinophytocola xinjiangensis.</title>
        <authorList>
            <person name="Wang W."/>
            <person name="Yuan L."/>
        </authorList>
    </citation>
    <scope>NUCLEOTIDE SEQUENCE [LARGE SCALE GENOMIC DNA]</scope>
    <source>
        <strain evidence="2 3">CGMCC 4.4663</strain>
    </source>
</reference>
<dbReference type="EMBL" id="MSIF01000001">
    <property type="protein sequence ID" value="OLF14136.1"/>
    <property type="molecule type" value="Genomic_DNA"/>
</dbReference>
<feature type="region of interest" description="Disordered" evidence="1">
    <location>
        <begin position="56"/>
        <end position="81"/>
    </location>
</feature>
<evidence type="ECO:0000256" key="1">
    <source>
        <dbReference type="SAM" id="MobiDB-lite"/>
    </source>
</evidence>
<feature type="compositionally biased region" description="Basic and acidic residues" evidence="1">
    <location>
        <begin position="56"/>
        <end position="69"/>
    </location>
</feature>
<dbReference type="OrthoDB" id="3540094at2"/>
<proteinExistence type="predicted"/>
<name>A0A7Z0WUC8_9PSEU</name>
<comment type="caution">
    <text evidence="2">The sequence shown here is derived from an EMBL/GenBank/DDBJ whole genome shotgun (WGS) entry which is preliminary data.</text>
</comment>
<sequence length="196" mass="20984">MAAVDAQRRPAMRWAVVAAVAVLAVVLAAGGALLVTRDGLDEQLGRRVVAALERPDADLNAGDDQHAGHDPASGATRRVSPDGHELRCATEVFGHEPVDATSVEEVTVVYAHRMCAAVGPGLVWPDSIRETGPVAVRLGIPDTLVLPERSLLDDPDANYVERIRSVVPQPFRDAALAFRDYVDPDVAQDLQDLVED</sequence>
<evidence type="ECO:0000313" key="3">
    <source>
        <dbReference type="Proteomes" id="UP000185696"/>
    </source>
</evidence>
<evidence type="ECO:0000313" key="2">
    <source>
        <dbReference type="EMBL" id="OLF14136.1"/>
    </source>
</evidence>
<keyword evidence="3" id="KW-1185">Reference proteome</keyword>
<accession>A0A7Z0WUC8</accession>
<gene>
    <name evidence="2" type="ORF">BLA60_02960</name>
</gene>
<dbReference type="Proteomes" id="UP000185696">
    <property type="component" value="Unassembled WGS sequence"/>
</dbReference>
<dbReference type="AlphaFoldDB" id="A0A7Z0WUC8"/>
<organism evidence="2 3">
    <name type="scientific">Actinophytocola xinjiangensis</name>
    <dbReference type="NCBI Taxonomy" id="485602"/>
    <lineage>
        <taxon>Bacteria</taxon>
        <taxon>Bacillati</taxon>
        <taxon>Actinomycetota</taxon>
        <taxon>Actinomycetes</taxon>
        <taxon>Pseudonocardiales</taxon>
        <taxon>Pseudonocardiaceae</taxon>
    </lineage>
</organism>
<protein>
    <submittedName>
        <fullName evidence="2">Uncharacterized protein</fullName>
    </submittedName>
</protein>
<dbReference type="RefSeq" id="WP_075131083.1">
    <property type="nucleotide sequence ID" value="NZ_MSIF01000001.1"/>
</dbReference>